<sequence length="104" mass="11451">MWDAAGAGGGTLAGEMGRGAWEWSQAAGVGARVNAPLLVQTRFLSALRAPAFCTAFSQRLPSAHPHPEHFHRSQPPWKKTPQSGHVHLKVYSFSNKLLYHFNLF</sequence>
<dbReference type="AlphaFoldDB" id="A0AAD7SG94"/>
<evidence type="ECO:0000313" key="1">
    <source>
        <dbReference type="EMBL" id="KAJ8401957.1"/>
    </source>
</evidence>
<name>A0AAD7SG94_9TELE</name>
<proteinExistence type="predicted"/>
<evidence type="ECO:0000313" key="2">
    <source>
        <dbReference type="Proteomes" id="UP001221898"/>
    </source>
</evidence>
<gene>
    <name evidence="1" type="ORF">AAFF_G00375380</name>
</gene>
<keyword evidence="2" id="KW-1185">Reference proteome</keyword>
<accession>A0AAD7SG94</accession>
<protein>
    <submittedName>
        <fullName evidence="1">Uncharacterized protein</fullName>
    </submittedName>
</protein>
<organism evidence="1 2">
    <name type="scientific">Aldrovandia affinis</name>
    <dbReference type="NCBI Taxonomy" id="143900"/>
    <lineage>
        <taxon>Eukaryota</taxon>
        <taxon>Metazoa</taxon>
        <taxon>Chordata</taxon>
        <taxon>Craniata</taxon>
        <taxon>Vertebrata</taxon>
        <taxon>Euteleostomi</taxon>
        <taxon>Actinopterygii</taxon>
        <taxon>Neopterygii</taxon>
        <taxon>Teleostei</taxon>
        <taxon>Notacanthiformes</taxon>
        <taxon>Halosauridae</taxon>
        <taxon>Aldrovandia</taxon>
    </lineage>
</organism>
<dbReference type="EMBL" id="JAINUG010000067">
    <property type="protein sequence ID" value="KAJ8401957.1"/>
    <property type="molecule type" value="Genomic_DNA"/>
</dbReference>
<comment type="caution">
    <text evidence="1">The sequence shown here is derived from an EMBL/GenBank/DDBJ whole genome shotgun (WGS) entry which is preliminary data.</text>
</comment>
<dbReference type="Proteomes" id="UP001221898">
    <property type="component" value="Unassembled WGS sequence"/>
</dbReference>
<reference evidence="1" key="1">
    <citation type="journal article" date="2023" name="Science">
        <title>Genome structures resolve the early diversification of teleost fishes.</title>
        <authorList>
            <person name="Parey E."/>
            <person name="Louis A."/>
            <person name="Montfort J."/>
            <person name="Bouchez O."/>
            <person name="Roques C."/>
            <person name="Iampietro C."/>
            <person name="Lluch J."/>
            <person name="Castinel A."/>
            <person name="Donnadieu C."/>
            <person name="Desvignes T."/>
            <person name="Floi Bucao C."/>
            <person name="Jouanno E."/>
            <person name="Wen M."/>
            <person name="Mejri S."/>
            <person name="Dirks R."/>
            <person name="Jansen H."/>
            <person name="Henkel C."/>
            <person name="Chen W.J."/>
            <person name="Zahm M."/>
            <person name="Cabau C."/>
            <person name="Klopp C."/>
            <person name="Thompson A.W."/>
            <person name="Robinson-Rechavi M."/>
            <person name="Braasch I."/>
            <person name="Lecointre G."/>
            <person name="Bobe J."/>
            <person name="Postlethwait J.H."/>
            <person name="Berthelot C."/>
            <person name="Roest Crollius H."/>
            <person name="Guiguen Y."/>
        </authorList>
    </citation>
    <scope>NUCLEOTIDE SEQUENCE</scope>
    <source>
        <strain evidence="1">NC1722</strain>
    </source>
</reference>